<organism evidence="2 3">
    <name type="scientific">Pelobates cultripes</name>
    <name type="common">Western spadefoot toad</name>
    <dbReference type="NCBI Taxonomy" id="61616"/>
    <lineage>
        <taxon>Eukaryota</taxon>
        <taxon>Metazoa</taxon>
        <taxon>Chordata</taxon>
        <taxon>Craniata</taxon>
        <taxon>Vertebrata</taxon>
        <taxon>Euteleostomi</taxon>
        <taxon>Amphibia</taxon>
        <taxon>Batrachia</taxon>
        <taxon>Anura</taxon>
        <taxon>Pelobatoidea</taxon>
        <taxon>Pelobatidae</taxon>
        <taxon>Pelobates</taxon>
    </lineage>
</organism>
<sequence>MSIACSTSYTSGPEQRHPPPPSIILIQCLSTLPAEERRGNEDPTRFKDADSVPETQPVLSARGRGNLMQHWQKHFIHPGIPQTAELLRKRPGLHRALSVQQRHPAAETDQSQKGVRLKKETERSASARQCSVVMATKSHIDKDALMVEESEFSV</sequence>
<proteinExistence type="predicted"/>
<feature type="region of interest" description="Disordered" evidence="1">
    <location>
        <begin position="35"/>
        <end position="60"/>
    </location>
</feature>
<gene>
    <name evidence="2" type="ORF">PECUL_23A002638</name>
</gene>
<evidence type="ECO:0000313" key="3">
    <source>
        <dbReference type="Proteomes" id="UP001295444"/>
    </source>
</evidence>
<accession>A0AAD1SQF9</accession>
<evidence type="ECO:0000313" key="2">
    <source>
        <dbReference type="EMBL" id="CAH2305646.1"/>
    </source>
</evidence>
<dbReference type="AlphaFoldDB" id="A0AAD1SQF9"/>
<protein>
    <submittedName>
        <fullName evidence="2">Uncharacterized protein</fullName>
    </submittedName>
</protein>
<dbReference type="Proteomes" id="UP001295444">
    <property type="component" value="Chromosome 07"/>
</dbReference>
<feature type="region of interest" description="Disordered" evidence="1">
    <location>
        <begin position="92"/>
        <end position="123"/>
    </location>
</feature>
<feature type="compositionally biased region" description="Basic and acidic residues" evidence="1">
    <location>
        <begin position="35"/>
        <end position="50"/>
    </location>
</feature>
<name>A0AAD1SQF9_PELCU</name>
<feature type="compositionally biased region" description="Polar residues" evidence="1">
    <location>
        <begin position="1"/>
        <end position="13"/>
    </location>
</feature>
<feature type="region of interest" description="Disordered" evidence="1">
    <location>
        <begin position="1"/>
        <end position="22"/>
    </location>
</feature>
<dbReference type="EMBL" id="OW240918">
    <property type="protein sequence ID" value="CAH2305646.1"/>
    <property type="molecule type" value="Genomic_DNA"/>
</dbReference>
<keyword evidence="3" id="KW-1185">Reference proteome</keyword>
<evidence type="ECO:0000256" key="1">
    <source>
        <dbReference type="SAM" id="MobiDB-lite"/>
    </source>
</evidence>
<reference evidence="2" key="1">
    <citation type="submission" date="2022-03" db="EMBL/GenBank/DDBJ databases">
        <authorList>
            <person name="Alioto T."/>
            <person name="Alioto T."/>
            <person name="Gomez Garrido J."/>
        </authorList>
    </citation>
    <scope>NUCLEOTIDE SEQUENCE</scope>
</reference>